<keyword evidence="1" id="KW-0472">Membrane</keyword>
<evidence type="ECO:0000313" key="3">
    <source>
        <dbReference type="Proteomes" id="UP000271974"/>
    </source>
</evidence>
<keyword evidence="1" id="KW-1133">Transmembrane helix</keyword>
<name>A0A3S1CB48_ELYCH</name>
<proteinExistence type="predicted"/>
<evidence type="ECO:0000313" key="2">
    <source>
        <dbReference type="EMBL" id="RUS87937.1"/>
    </source>
</evidence>
<keyword evidence="1" id="KW-0812">Transmembrane</keyword>
<dbReference type="AlphaFoldDB" id="A0A3S1CB48"/>
<feature type="transmembrane region" description="Helical" evidence="1">
    <location>
        <begin position="21"/>
        <end position="42"/>
    </location>
</feature>
<comment type="caution">
    <text evidence="2">The sequence shown here is derived from an EMBL/GenBank/DDBJ whole genome shotgun (WGS) entry which is preliminary data.</text>
</comment>
<protein>
    <submittedName>
        <fullName evidence="2">Uncharacterized protein</fullName>
    </submittedName>
</protein>
<sequence length="213" mass="23189">MIGLLGSQKWYEARYESTWVVIVYLILLPLSCFAFVHIWSLMIEMCCQVKVEVAKPQELSAPPTNRTIATAPILTKLPANFRFANYVDEHGSDSSNSSTVFSLNSAIECQRLMAKWAPCPRCACPVKSKSTKRVTPLPQDIIPDNLGGTTAQTTKVADVAKWLTLHNTAVGRGAPLVFDTKALESAMVQVASPPETIITVTDTGTYTGTHTGT</sequence>
<keyword evidence="3" id="KW-1185">Reference proteome</keyword>
<dbReference type="OrthoDB" id="10536005at2759"/>
<dbReference type="EMBL" id="RQTK01000096">
    <property type="protein sequence ID" value="RUS87937.1"/>
    <property type="molecule type" value="Genomic_DNA"/>
</dbReference>
<organism evidence="2 3">
    <name type="scientific">Elysia chlorotica</name>
    <name type="common">Eastern emerald elysia</name>
    <name type="synonym">Sea slug</name>
    <dbReference type="NCBI Taxonomy" id="188477"/>
    <lineage>
        <taxon>Eukaryota</taxon>
        <taxon>Metazoa</taxon>
        <taxon>Spiralia</taxon>
        <taxon>Lophotrochozoa</taxon>
        <taxon>Mollusca</taxon>
        <taxon>Gastropoda</taxon>
        <taxon>Heterobranchia</taxon>
        <taxon>Euthyneura</taxon>
        <taxon>Panpulmonata</taxon>
        <taxon>Sacoglossa</taxon>
        <taxon>Placobranchoidea</taxon>
        <taxon>Plakobranchidae</taxon>
        <taxon>Elysia</taxon>
    </lineage>
</organism>
<reference evidence="2 3" key="1">
    <citation type="submission" date="2019-01" db="EMBL/GenBank/DDBJ databases">
        <title>A draft genome assembly of the solar-powered sea slug Elysia chlorotica.</title>
        <authorList>
            <person name="Cai H."/>
            <person name="Li Q."/>
            <person name="Fang X."/>
            <person name="Li J."/>
            <person name="Curtis N.E."/>
            <person name="Altenburger A."/>
            <person name="Shibata T."/>
            <person name="Feng M."/>
            <person name="Maeda T."/>
            <person name="Schwartz J.A."/>
            <person name="Shigenobu S."/>
            <person name="Lundholm N."/>
            <person name="Nishiyama T."/>
            <person name="Yang H."/>
            <person name="Hasebe M."/>
            <person name="Li S."/>
            <person name="Pierce S.K."/>
            <person name="Wang J."/>
        </authorList>
    </citation>
    <scope>NUCLEOTIDE SEQUENCE [LARGE SCALE GENOMIC DNA]</scope>
    <source>
        <strain evidence="2">EC2010</strain>
        <tissue evidence="2">Whole organism of an adult</tissue>
    </source>
</reference>
<accession>A0A3S1CB48</accession>
<evidence type="ECO:0000256" key="1">
    <source>
        <dbReference type="SAM" id="Phobius"/>
    </source>
</evidence>
<gene>
    <name evidence="2" type="ORF">EGW08_004292</name>
</gene>
<dbReference type="Proteomes" id="UP000271974">
    <property type="component" value="Unassembled WGS sequence"/>
</dbReference>